<feature type="transmembrane region" description="Helical" evidence="7">
    <location>
        <begin position="109"/>
        <end position="132"/>
    </location>
</feature>
<dbReference type="SMART" id="SM00388">
    <property type="entry name" value="HisKA"/>
    <property type="match status" value="1"/>
</dbReference>
<evidence type="ECO:0000313" key="9">
    <source>
        <dbReference type="EMBL" id="KRL90167.1"/>
    </source>
</evidence>
<evidence type="ECO:0000256" key="6">
    <source>
        <dbReference type="ARBA" id="ARBA00023012"/>
    </source>
</evidence>
<comment type="catalytic activity">
    <reaction evidence="1">
        <text>ATP + protein L-histidine = ADP + protein N-phospho-L-histidine.</text>
        <dbReference type="EC" id="2.7.13.3"/>
    </reaction>
</comment>
<proteinExistence type="predicted"/>
<sequence>MVGNRNNPLSRNFSPGQGNPESVYQYRYFTVMDLDGDGKNLQVMKGQKNYRLSTKQKKQAAQEVLEKNRRNNQIRLAGSFYKYEIATNPNGQRMIIFLNTSLIYARSWYLLRMSTLLGVGTLIIFALILGFLSNKAIKPIAAAYKKQREFITNAGHELKTPLAIISANTEMEEMLGNKSEWTESTKQQTKRLTDLINQLISMSRIGEHGDLVLAKVNFSELTEENSKSFSSMMKSDNLDYQINIQPNLSVMAEKRSLGEVVNILLDNAHKYCLENGKVVVDLHRSTLNRNVILKVSNSFKNDKKIDYNHFFERFYREDESHNNKKSGFGIGLSMAKDIVTAFNGKIDVNYDNNTQMISFIVTLKIAK</sequence>
<dbReference type="Proteomes" id="UP000051036">
    <property type="component" value="Unassembled WGS sequence"/>
</dbReference>
<dbReference type="EC" id="2.7.13.3" evidence="2"/>
<evidence type="ECO:0000259" key="8">
    <source>
        <dbReference type="PROSITE" id="PS50109"/>
    </source>
</evidence>
<keyword evidence="10" id="KW-1185">Reference proteome</keyword>
<dbReference type="Gene3D" id="1.10.287.130">
    <property type="match status" value="1"/>
</dbReference>
<dbReference type="AlphaFoldDB" id="A0A0R1U9Z1"/>
<evidence type="ECO:0000256" key="7">
    <source>
        <dbReference type="SAM" id="Phobius"/>
    </source>
</evidence>
<dbReference type="InterPro" id="IPR036097">
    <property type="entry name" value="HisK_dim/P_sf"/>
</dbReference>
<keyword evidence="3" id="KW-0597">Phosphoprotein</keyword>
<comment type="caution">
    <text evidence="9">The sequence shown here is derived from an EMBL/GenBank/DDBJ whole genome shotgun (WGS) entry which is preliminary data.</text>
</comment>
<keyword evidence="7" id="KW-1133">Transmembrane helix</keyword>
<evidence type="ECO:0000256" key="2">
    <source>
        <dbReference type="ARBA" id="ARBA00012438"/>
    </source>
</evidence>
<dbReference type="SUPFAM" id="SSF47384">
    <property type="entry name" value="Homodimeric domain of signal transducing histidine kinase"/>
    <property type="match status" value="1"/>
</dbReference>
<dbReference type="InterPro" id="IPR003661">
    <property type="entry name" value="HisK_dim/P_dom"/>
</dbReference>
<name>A0A0R1U9Z1_9LACO</name>
<dbReference type="SUPFAM" id="SSF55874">
    <property type="entry name" value="ATPase domain of HSP90 chaperone/DNA topoisomerase II/histidine kinase"/>
    <property type="match status" value="1"/>
</dbReference>
<reference evidence="9 10" key="1">
    <citation type="journal article" date="2015" name="Genome Announc.">
        <title>Expanding the biotechnology potential of lactobacilli through comparative genomics of 213 strains and associated genera.</title>
        <authorList>
            <person name="Sun Z."/>
            <person name="Harris H.M."/>
            <person name="McCann A."/>
            <person name="Guo C."/>
            <person name="Argimon S."/>
            <person name="Zhang W."/>
            <person name="Yang X."/>
            <person name="Jeffery I.B."/>
            <person name="Cooney J.C."/>
            <person name="Kagawa T.F."/>
            <person name="Liu W."/>
            <person name="Song Y."/>
            <person name="Salvetti E."/>
            <person name="Wrobel A."/>
            <person name="Rasinkangas P."/>
            <person name="Parkhill J."/>
            <person name="Rea M.C."/>
            <person name="O'Sullivan O."/>
            <person name="Ritari J."/>
            <person name="Douillard F.P."/>
            <person name="Paul Ross R."/>
            <person name="Yang R."/>
            <person name="Briner A.E."/>
            <person name="Felis G.E."/>
            <person name="de Vos W.M."/>
            <person name="Barrangou R."/>
            <person name="Klaenhammer T.R."/>
            <person name="Caufield P.W."/>
            <person name="Cui Y."/>
            <person name="Zhang H."/>
            <person name="O'Toole P.W."/>
        </authorList>
    </citation>
    <scope>NUCLEOTIDE SEQUENCE [LARGE SCALE GENOMIC DNA]</scope>
    <source>
        <strain evidence="9 10">DSM 16043</strain>
    </source>
</reference>
<dbReference type="SMART" id="SM00387">
    <property type="entry name" value="HATPase_c"/>
    <property type="match status" value="1"/>
</dbReference>
<dbReference type="STRING" id="1423763.FC46_GL000353"/>
<evidence type="ECO:0000256" key="1">
    <source>
        <dbReference type="ARBA" id="ARBA00000085"/>
    </source>
</evidence>
<keyword evidence="7" id="KW-0472">Membrane</keyword>
<accession>A0A0R1U9Z1</accession>
<dbReference type="PATRIC" id="fig|1423763.3.peg.358"/>
<keyword evidence="5 9" id="KW-0418">Kinase</keyword>
<evidence type="ECO:0000256" key="4">
    <source>
        <dbReference type="ARBA" id="ARBA00022679"/>
    </source>
</evidence>
<evidence type="ECO:0000256" key="5">
    <source>
        <dbReference type="ARBA" id="ARBA00022777"/>
    </source>
</evidence>
<dbReference type="Gene3D" id="3.30.565.10">
    <property type="entry name" value="Histidine kinase-like ATPase, C-terminal domain"/>
    <property type="match status" value="1"/>
</dbReference>
<evidence type="ECO:0000313" key="10">
    <source>
        <dbReference type="Proteomes" id="UP000051036"/>
    </source>
</evidence>
<dbReference type="PROSITE" id="PS50109">
    <property type="entry name" value="HIS_KIN"/>
    <property type="match status" value="1"/>
</dbReference>
<gene>
    <name evidence="9" type="ORF">FC46_GL000353</name>
</gene>
<dbReference type="PANTHER" id="PTHR43547">
    <property type="entry name" value="TWO-COMPONENT HISTIDINE KINASE"/>
    <property type="match status" value="1"/>
</dbReference>
<dbReference type="PANTHER" id="PTHR43547:SF2">
    <property type="entry name" value="HYBRID SIGNAL TRANSDUCTION HISTIDINE KINASE C"/>
    <property type="match status" value="1"/>
</dbReference>
<dbReference type="InterPro" id="IPR005467">
    <property type="entry name" value="His_kinase_dom"/>
</dbReference>
<keyword evidence="7" id="KW-0812">Transmembrane</keyword>
<dbReference type="GO" id="GO:0000155">
    <property type="term" value="F:phosphorelay sensor kinase activity"/>
    <property type="evidence" value="ECO:0007669"/>
    <property type="project" value="InterPro"/>
</dbReference>
<dbReference type="InterPro" id="IPR003594">
    <property type="entry name" value="HATPase_dom"/>
</dbReference>
<dbReference type="Pfam" id="PF02518">
    <property type="entry name" value="HATPase_c"/>
    <property type="match status" value="1"/>
</dbReference>
<keyword evidence="4" id="KW-0808">Transferase</keyword>
<dbReference type="CDD" id="cd00075">
    <property type="entry name" value="HATPase"/>
    <property type="match status" value="1"/>
</dbReference>
<dbReference type="InterPro" id="IPR036890">
    <property type="entry name" value="HATPase_C_sf"/>
</dbReference>
<dbReference type="EMBL" id="AZFM01000014">
    <property type="protein sequence ID" value="KRL90167.1"/>
    <property type="molecule type" value="Genomic_DNA"/>
</dbReference>
<evidence type="ECO:0000256" key="3">
    <source>
        <dbReference type="ARBA" id="ARBA00022553"/>
    </source>
</evidence>
<protein>
    <recommendedName>
        <fullName evidence="2">histidine kinase</fullName>
        <ecNumber evidence="2">2.7.13.3</ecNumber>
    </recommendedName>
</protein>
<keyword evidence="6" id="KW-0902">Two-component regulatory system</keyword>
<feature type="domain" description="Histidine kinase" evidence="8">
    <location>
        <begin position="153"/>
        <end position="367"/>
    </location>
</feature>
<organism evidence="9 10">
    <name type="scientific">Lactobacillus kalixensis DSM 16043</name>
    <dbReference type="NCBI Taxonomy" id="1423763"/>
    <lineage>
        <taxon>Bacteria</taxon>
        <taxon>Bacillati</taxon>
        <taxon>Bacillota</taxon>
        <taxon>Bacilli</taxon>
        <taxon>Lactobacillales</taxon>
        <taxon>Lactobacillaceae</taxon>
        <taxon>Lactobacillus</taxon>
    </lineage>
</organism>
<dbReference type="Pfam" id="PF00512">
    <property type="entry name" value="HisKA"/>
    <property type="match status" value="1"/>
</dbReference>
<dbReference type="CDD" id="cd00082">
    <property type="entry name" value="HisKA"/>
    <property type="match status" value="1"/>
</dbReference>